<reference evidence="3" key="1">
    <citation type="submission" date="2016-10" db="EMBL/GenBank/DDBJ databases">
        <authorList>
            <person name="Varghese N."/>
            <person name="Submissions S."/>
        </authorList>
    </citation>
    <scope>NUCLEOTIDE SEQUENCE [LARGE SCALE GENOMIC DNA]</scope>
    <source>
        <strain evidence="3">CGMCC 1.10789</strain>
    </source>
</reference>
<evidence type="ECO:0000313" key="3">
    <source>
        <dbReference type="Proteomes" id="UP000199328"/>
    </source>
</evidence>
<accession>A0A1G9BF39</accession>
<sequence>MRILITGASGCVGRYVTEALMASHHELVLAVRDAALLPEALRQAEGVEVIEADLRALAGLPAATEGIDAAVLLATAWGGDDTRAVTVGANVALADALIARGCRHILYFATASVLDQSGALLPAAAEFGSDYIKAKYALVEEMEARVARARITGLFPTLVFGGRREAPAIRFSHLANLAREVWPWLRLVRFFTAEGRFNVIHAADIATIVRHLVETGGEGLQNPARLVLGNPPVEVEEVLAEVLALSGRRHWKLLKLKPGMMTTLERITPLTLSDWDRYCARHPDQSHPRAVNPADFGLPVHMERLSEGLRSIGLGPAR</sequence>
<gene>
    <name evidence="2" type="ORF">SAMN05216257_102524</name>
</gene>
<dbReference type="PANTHER" id="PTHR43245:SF13">
    <property type="entry name" value="UDP-D-APIOSE_UDP-D-XYLOSE SYNTHASE 2"/>
    <property type="match status" value="1"/>
</dbReference>
<evidence type="ECO:0000259" key="1">
    <source>
        <dbReference type="Pfam" id="PF13460"/>
    </source>
</evidence>
<dbReference type="InterPro" id="IPR016040">
    <property type="entry name" value="NAD(P)-bd_dom"/>
</dbReference>
<dbReference type="PANTHER" id="PTHR43245">
    <property type="entry name" value="BIFUNCTIONAL POLYMYXIN RESISTANCE PROTEIN ARNA"/>
    <property type="match status" value="1"/>
</dbReference>
<dbReference type="Pfam" id="PF13460">
    <property type="entry name" value="NAD_binding_10"/>
    <property type="match status" value="1"/>
</dbReference>
<evidence type="ECO:0000313" key="2">
    <source>
        <dbReference type="EMBL" id="SDK38152.1"/>
    </source>
</evidence>
<proteinExistence type="predicted"/>
<keyword evidence="3" id="KW-1185">Reference proteome</keyword>
<dbReference type="RefSeq" id="WP_170068400.1">
    <property type="nucleotide sequence ID" value="NZ_FNFV01000002.1"/>
</dbReference>
<organism evidence="2 3">
    <name type="scientific">Meinhardsimonia xiamenensis</name>
    <dbReference type="NCBI Taxonomy" id="990712"/>
    <lineage>
        <taxon>Bacteria</taxon>
        <taxon>Pseudomonadati</taxon>
        <taxon>Pseudomonadota</taxon>
        <taxon>Alphaproteobacteria</taxon>
        <taxon>Rhodobacterales</taxon>
        <taxon>Paracoccaceae</taxon>
        <taxon>Meinhardsimonia</taxon>
    </lineage>
</organism>
<dbReference type="AlphaFoldDB" id="A0A1G9BF39"/>
<dbReference type="Gene3D" id="3.40.50.720">
    <property type="entry name" value="NAD(P)-binding Rossmann-like Domain"/>
    <property type="match status" value="1"/>
</dbReference>
<dbReference type="InterPro" id="IPR050177">
    <property type="entry name" value="Lipid_A_modif_metabolic_enz"/>
</dbReference>
<name>A0A1G9BF39_9RHOB</name>
<protein>
    <submittedName>
        <fullName evidence="2">Nucleoside-diphosphate-sugar epimerase</fullName>
    </submittedName>
</protein>
<dbReference type="SUPFAM" id="SSF51735">
    <property type="entry name" value="NAD(P)-binding Rossmann-fold domains"/>
    <property type="match status" value="1"/>
</dbReference>
<feature type="domain" description="NAD(P)-binding" evidence="1">
    <location>
        <begin position="7"/>
        <end position="142"/>
    </location>
</feature>
<dbReference type="EMBL" id="FNFV01000002">
    <property type="protein sequence ID" value="SDK38152.1"/>
    <property type="molecule type" value="Genomic_DNA"/>
</dbReference>
<dbReference type="STRING" id="990712.SAMN05216257_102524"/>
<dbReference type="InterPro" id="IPR036291">
    <property type="entry name" value="NAD(P)-bd_dom_sf"/>
</dbReference>
<dbReference type="Proteomes" id="UP000199328">
    <property type="component" value="Unassembled WGS sequence"/>
</dbReference>